<feature type="region of interest" description="Disordered" evidence="1">
    <location>
        <begin position="60"/>
        <end position="109"/>
    </location>
</feature>
<gene>
    <name evidence="2" type="ORF">EJ03DRAFT_79531</name>
</gene>
<dbReference type="Proteomes" id="UP000799436">
    <property type="component" value="Unassembled WGS sequence"/>
</dbReference>
<evidence type="ECO:0000256" key="1">
    <source>
        <dbReference type="SAM" id="MobiDB-lite"/>
    </source>
</evidence>
<evidence type="ECO:0000313" key="3">
    <source>
        <dbReference type="Proteomes" id="UP000799436"/>
    </source>
</evidence>
<dbReference type="EMBL" id="ML995828">
    <property type="protein sequence ID" value="KAF2770082.1"/>
    <property type="molecule type" value="Genomic_DNA"/>
</dbReference>
<keyword evidence="3" id="KW-1185">Reference proteome</keyword>
<evidence type="ECO:0000313" key="2">
    <source>
        <dbReference type="EMBL" id="KAF2770082.1"/>
    </source>
</evidence>
<organism evidence="2 3">
    <name type="scientific">Teratosphaeria nubilosa</name>
    <dbReference type="NCBI Taxonomy" id="161662"/>
    <lineage>
        <taxon>Eukaryota</taxon>
        <taxon>Fungi</taxon>
        <taxon>Dikarya</taxon>
        <taxon>Ascomycota</taxon>
        <taxon>Pezizomycotina</taxon>
        <taxon>Dothideomycetes</taxon>
        <taxon>Dothideomycetidae</taxon>
        <taxon>Mycosphaerellales</taxon>
        <taxon>Teratosphaeriaceae</taxon>
        <taxon>Teratosphaeria</taxon>
    </lineage>
</organism>
<accession>A0A6G1LBX2</accession>
<reference evidence="2" key="1">
    <citation type="journal article" date="2020" name="Stud. Mycol.">
        <title>101 Dothideomycetes genomes: a test case for predicting lifestyles and emergence of pathogens.</title>
        <authorList>
            <person name="Haridas S."/>
            <person name="Albert R."/>
            <person name="Binder M."/>
            <person name="Bloem J."/>
            <person name="Labutti K."/>
            <person name="Salamov A."/>
            <person name="Andreopoulos B."/>
            <person name="Baker S."/>
            <person name="Barry K."/>
            <person name="Bills G."/>
            <person name="Bluhm B."/>
            <person name="Cannon C."/>
            <person name="Castanera R."/>
            <person name="Culley D."/>
            <person name="Daum C."/>
            <person name="Ezra D."/>
            <person name="Gonzalez J."/>
            <person name="Henrissat B."/>
            <person name="Kuo A."/>
            <person name="Liang C."/>
            <person name="Lipzen A."/>
            <person name="Lutzoni F."/>
            <person name="Magnuson J."/>
            <person name="Mondo S."/>
            <person name="Nolan M."/>
            <person name="Ohm R."/>
            <person name="Pangilinan J."/>
            <person name="Park H.-J."/>
            <person name="Ramirez L."/>
            <person name="Alfaro M."/>
            <person name="Sun H."/>
            <person name="Tritt A."/>
            <person name="Yoshinaga Y."/>
            <person name="Zwiers L.-H."/>
            <person name="Turgeon B."/>
            <person name="Goodwin S."/>
            <person name="Spatafora J."/>
            <person name="Crous P."/>
            <person name="Grigoriev I."/>
        </authorList>
    </citation>
    <scope>NUCLEOTIDE SEQUENCE</scope>
    <source>
        <strain evidence="2">CBS 116005</strain>
    </source>
</reference>
<protein>
    <submittedName>
        <fullName evidence="2">Uncharacterized protein</fullName>
    </submittedName>
</protein>
<dbReference type="AlphaFoldDB" id="A0A6G1LBX2"/>
<proteinExistence type="predicted"/>
<sequence length="221" mass="24882">MLVDLGRCHAYKQLPFVVNSANSLHNFPNNHRLHQLPKMTSSKLCHPRQFCPTTLLAARTSSVSGPDNPASPPPSKSSTEPLREVAQTLSSRTTPPSLPQRPHLPVRRLPRRQLLPNNLQHHRRSPVQRTQFRAWSPCPLHVRTIRLSRPDYRCQDPSSDQYLVPDEQSPDCHQELPATAYFAARVAFDDWRGDVPLSISQVFTIGPVYQGQVLPPLACTA</sequence>
<name>A0A6G1LBX2_9PEZI</name>